<dbReference type="EMBL" id="CAKLPX010000001">
    <property type="protein sequence ID" value="CAH0991318.1"/>
    <property type="molecule type" value="Genomic_DNA"/>
</dbReference>
<sequence>MRSLEQQLSRVDLNLLVSLSVLLKERSVSRAAEKLYLSQPAMSRTLGRLRVLFDDPLFYRELKGLQPTEKALALAEQIDSLLIDANSIISSASFNSADCSHNFHLSLPPLMSKMLIIPLMKKMIAQAPKAAVTEYPAASNPMQQLKNRLVDFSIHITPVNNDEFSSTQLDTLYPVIFAHRSHPLAKKSKKVTLKQCLEYQYVDLILDIQSHSEYQNPIDEFFQRQELHRDICYRSGQLDSLTELMRCSDKLLIASHRMMDRGSYQTDFVPVFSFQQYDELNIGIHLIEHRRTRNSPAHQWFKSMIVNTLGSQ</sequence>
<feature type="domain" description="HTH lysR-type" evidence="5">
    <location>
        <begin position="11"/>
        <end position="68"/>
    </location>
</feature>
<comment type="similarity">
    <text evidence="1">Belongs to the LysR transcriptional regulatory family.</text>
</comment>
<dbReference type="Pfam" id="PF03466">
    <property type="entry name" value="LysR_substrate"/>
    <property type="match status" value="1"/>
</dbReference>
<dbReference type="InterPro" id="IPR000847">
    <property type="entry name" value="LysR_HTH_N"/>
</dbReference>
<dbReference type="Gene3D" id="1.10.10.10">
    <property type="entry name" value="Winged helix-like DNA-binding domain superfamily/Winged helix DNA-binding domain"/>
    <property type="match status" value="1"/>
</dbReference>
<evidence type="ECO:0000313" key="7">
    <source>
        <dbReference type="Proteomes" id="UP000838100"/>
    </source>
</evidence>
<dbReference type="SUPFAM" id="SSF46785">
    <property type="entry name" value="Winged helix' DNA-binding domain"/>
    <property type="match status" value="1"/>
</dbReference>
<dbReference type="PRINTS" id="PR00039">
    <property type="entry name" value="HTHLYSR"/>
</dbReference>
<dbReference type="Pfam" id="PF00126">
    <property type="entry name" value="HTH_1"/>
    <property type="match status" value="1"/>
</dbReference>
<protein>
    <submittedName>
        <fullName evidence="6">HTH-type transcriptional regulator YidZ</fullName>
    </submittedName>
</protein>
<proteinExistence type="inferred from homology"/>
<dbReference type="InterPro" id="IPR005119">
    <property type="entry name" value="LysR_subst-bd"/>
</dbReference>
<dbReference type="InterPro" id="IPR036388">
    <property type="entry name" value="WH-like_DNA-bd_sf"/>
</dbReference>
<dbReference type="Gene3D" id="3.40.190.10">
    <property type="entry name" value="Periplasmic binding protein-like II"/>
    <property type="match status" value="2"/>
</dbReference>
<name>A0ABN8EG46_9GAMM</name>
<keyword evidence="2" id="KW-0805">Transcription regulation</keyword>
<dbReference type="InterPro" id="IPR036390">
    <property type="entry name" value="WH_DNA-bd_sf"/>
</dbReference>
<accession>A0ABN8EG46</accession>
<dbReference type="SUPFAM" id="SSF53850">
    <property type="entry name" value="Periplasmic binding protein-like II"/>
    <property type="match status" value="1"/>
</dbReference>
<gene>
    <name evidence="6" type="primary">yidZ_2</name>
    <name evidence="6" type="ORF">SIN8267_01421</name>
</gene>
<organism evidence="6 7">
    <name type="scientific">Sinobacterium norvegicum</name>
    <dbReference type="NCBI Taxonomy" id="1641715"/>
    <lineage>
        <taxon>Bacteria</taxon>
        <taxon>Pseudomonadati</taxon>
        <taxon>Pseudomonadota</taxon>
        <taxon>Gammaproteobacteria</taxon>
        <taxon>Cellvibrionales</taxon>
        <taxon>Spongiibacteraceae</taxon>
        <taxon>Sinobacterium</taxon>
    </lineage>
</organism>
<evidence type="ECO:0000256" key="3">
    <source>
        <dbReference type="ARBA" id="ARBA00023125"/>
    </source>
</evidence>
<comment type="caution">
    <text evidence="6">The sequence shown here is derived from an EMBL/GenBank/DDBJ whole genome shotgun (WGS) entry which is preliminary data.</text>
</comment>
<evidence type="ECO:0000313" key="6">
    <source>
        <dbReference type="EMBL" id="CAH0991318.1"/>
    </source>
</evidence>
<dbReference type="RefSeq" id="WP_237443973.1">
    <property type="nucleotide sequence ID" value="NZ_CAKLPX010000001.1"/>
</dbReference>
<evidence type="ECO:0000256" key="4">
    <source>
        <dbReference type="ARBA" id="ARBA00023163"/>
    </source>
</evidence>
<dbReference type="PANTHER" id="PTHR30118:SF7">
    <property type="entry name" value="TRANSCRIPTIONAL REGULATOR LYSR FAMILY"/>
    <property type="match status" value="1"/>
</dbReference>
<evidence type="ECO:0000256" key="2">
    <source>
        <dbReference type="ARBA" id="ARBA00023015"/>
    </source>
</evidence>
<dbReference type="PROSITE" id="PS50931">
    <property type="entry name" value="HTH_LYSR"/>
    <property type="match status" value="1"/>
</dbReference>
<dbReference type="InterPro" id="IPR050389">
    <property type="entry name" value="LysR-type_TF"/>
</dbReference>
<keyword evidence="3" id="KW-0238">DNA-binding</keyword>
<dbReference type="Proteomes" id="UP000838100">
    <property type="component" value="Unassembled WGS sequence"/>
</dbReference>
<keyword evidence="4" id="KW-0804">Transcription</keyword>
<dbReference type="PANTHER" id="PTHR30118">
    <property type="entry name" value="HTH-TYPE TRANSCRIPTIONAL REGULATOR LEUO-RELATED"/>
    <property type="match status" value="1"/>
</dbReference>
<evidence type="ECO:0000259" key="5">
    <source>
        <dbReference type="PROSITE" id="PS50931"/>
    </source>
</evidence>
<evidence type="ECO:0000256" key="1">
    <source>
        <dbReference type="ARBA" id="ARBA00009437"/>
    </source>
</evidence>
<reference evidence="6" key="1">
    <citation type="submission" date="2021-12" db="EMBL/GenBank/DDBJ databases">
        <authorList>
            <person name="Rodrigo-Torres L."/>
            <person name="Arahal R. D."/>
            <person name="Lucena T."/>
        </authorList>
    </citation>
    <scope>NUCLEOTIDE SEQUENCE</scope>
    <source>
        <strain evidence="6">CECT 8267</strain>
    </source>
</reference>
<keyword evidence="7" id="KW-1185">Reference proteome</keyword>